<evidence type="ECO:0000256" key="2">
    <source>
        <dbReference type="ARBA" id="ARBA00022617"/>
    </source>
</evidence>
<protein>
    <submittedName>
        <fullName evidence="5">Cytochrome c maturation protein CcmE</fullName>
    </submittedName>
</protein>
<reference evidence="5" key="1">
    <citation type="journal article" date="2021" name="PeerJ">
        <title>Extensive microbial diversity within the chicken gut microbiome revealed by metagenomics and culture.</title>
        <authorList>
            <person name="Gilroy R."/>
            <person name="Ravi A."/>
            <person name="Getino M."/>
            <person name="Pursley I."/>
            <person name="Horton D.L."/>
            <person name="Alikhan N.F."/>
            <person name="Baker D."/>
            <person name="Gharbi K."/>
            <person name="Hall N."/>
            <person name="Watson M."/>
            <person name="Adriaenssens E.M."/>
            <person name="Foster-Nyarko E."/>
            <person name="Jarju S."/>
            <person name="Secka A."/>
            <person name="Antonio M."/>
            <person name="Oren A."/>
            <person name="Chaudhuri R.R."/>
            <person name="La Ragione R."/>
            <person name="Hildebrand F."/>
            <person name="Pallen M.J."/>
        </authorList>
    </citation>
    <scope>NUCLEOTIDE SEQUENCE</scope>
    <source>
        <strain evidence="5">ChiW4-1371</strain>
    </source>
</reference>
<evidence type="ECO:0000256" key="3">
    <source>
        <dbReference type="ARBA" id="ARBA00022748"/>
    </source>
</evidence>
<organism evidence="5 6">
    <name type="scientific">Candidatus Mucispirillum faecigallinarum</name>
    <dbReference type="NCBI Taxonomy" id="2838699"/>
    <lineage>
        <taxon>Bacteria</taxon>
        <taxon>Pseudomonadati</taxon>
        <taxon>Deferribacterota</taxon>
        <taxon>Deferribacteres</taxon>
        <taxon>Deferribacterales</taxon>
        <taxon>Mucispirillaceae</taxon>
        <taxon>Mucispirillum</taxon>
    </lineage>
</organism>
<evidence type="ECO:0000256" key="1">
    <source>
        <dbReference type="ARBA" id="ARBA00004370"/>
    </source>
</evidence>
<dbReference type="Pfam" id="PF03100">
    <property type="entry name" value="CcmE"/>
    <property type="match status" value="1"/>
</dbReference>
<evidence type="ECO:0000256" key="4">
    <source>
        <dbReference type="ARBA" id="ARBA00023136"/>
    </source>
</evidence>
<comment type="subcellular location">
    <subcellularLocation>
        <location evidence="1">Membrane</location>
    </subcellularLocation>
</comment>
<dbReference type="InterPro" id="IPR036127">
    <property type="entry name" value="CcmE-like_sf"/>
</dbReference>
<gene>
    <name evidence="5" type="ORF">H9804_01840</name>
</gene>
<comment type="caution">
    <text evidence="5">The sequence shown here is derived from an EMBL/GenBank/DDBJ whole genome shotgun (WGS) entry which is preliminary data.</text>
</comment>
<reference evidence="5" key="2">
    <citation type="submission" date="2021-04" db="EMBL/GenBank/DDBJ databases">
        <authorList>
            <person name="Gilroy R."/>
        </authorList>
    </citation>
    <scope>NUCLEOTIDE SEQUENCE</scope>
    <source>
        <strain evidence="5">ChiW4-1371</strain>
    </source>
</reference>
<dbReference type="GO" id="GO:0017003">
    <property type="term" value="P:protein-heme linkage"/>
    <property type="evidence" value="ECO:0007669"/>
    <property type="project" value="InterPro"/>
</dbReference>
<dbReference type="InterPro" id="IPR012340">
    <property type="entry name" value="NA-bd_OB-fold"/>
</dbReference>
<keyword evidence="2" id="KW-0479">Metal-binding</keyword>
<dbReference type="EMBL" id="DXAQ01000026">
    <property type="protein sequence ID" value="HIZ88659.1"/>
    <property type="molecule type" value="Genomic_DNA"/>
</dbReference>
<dbReference type="GO" id="GO:0017004">
    <property type="term" value="P:cytochrome complex assembly"/>
    <property type="evidence" value="ECO:0007669"/>
    <property type="project" value="UniProtKB-KW"/>
</dbReference>
<dbReference type="SUPFAM" id="SSF82093">
    <property type="entry name" value="Heme chaperone CcmE"/>
    <property type="match status" value="1"/>
</dbReference>
<dbReference type="AlphaFoldDB" id="A0A9D2GT30"/>
<keyword evidence="2" id="KW-0349">Heme</keyword>
<dbReference type="InterPro" id="IPR004329">
    <property type="entry name" value="CcmE"/>
</dbReference>
<sequence>MSSRKKLIAVGVVVLGALAYLLTSGFAGYSLHDAEVSEIVNNPGKFQDKGIRVSGKVIDGTIKKAQLDLSFNMKDKNNDSFMKVEYKGIVPDAFKEDVEVIVEGTYDEVNKKFVANSLLAKCPSRYEGMDAKEHDKAMAEKNAEI</sequence>
<dbReference type="GO" id="GO:0020037">
    <property type="term" value="F:heme binding"/>
    <property type="evidence" value="ECO:0007669"/>
    <property type="project" value="InterPro"/>
</dbReference>
<dbReference type="Gene3D" id="2.40.50.140">
    <property type="entry name" value="Nucleic acid-binding proteins"/>
    <property type="match status" value="1"/>
</dbReference>
<keyword evidence="3" id="KW-0201">Cytochrome c-type biogenesis</keyword>
<dbReference type="Proteomes" id="UP000824176">
    <property type="component" value="Unassembled WGS sequence"/>
</dbReference>
<accession>A0A9D2GT30</accession>
<dbReference type="GO" id="GO:0005886">
    <property type="term" value="C:plasma membrane"/>
    <property type="evidence" value="ECO:0007669"/>
    <property type="project" value="InterPro"/>
</dbReference>
<keyword evidence="4" id="KW-0472">Membrane</keyword>
<evidence type="ECO:0000313" key="5">
    <source>
        <dbReference type="EMBL" id="HIZ88659.1"/>
    </source>
</evidence>
<proteinExistence type="predicted"/>
<name>A0A9D2GT30_9BACT</name>
<evidence type="ECO:0000313" key="6">
    <source>
        <dbReference type="Proteomes" id="UP000824176"/>
    </source>
</evidence>
<keyword evidence="2" id="KW-0408">Iron</keyword>